<dbReference type="EMBL" id="AAYY01000050">
    <property type="protein sequence ID" value="EDP41361.1"/>
    <property type="molecule type" value="Genomic_DNA"/>
</dbReference>
<reference evidence="1" key="1">
    <citation type="journal article" date="2007" name="Proc. Natl. Acad. Sci. U.S.A.">
        <title>Dandruff-associated Malassezia genomes reveal convergent and divergent virulence traits shared with plant and human fungal pathogens.</title>
        <authorList>
            <person name="Xu J."/>
            <person name="Saunders C.W."/>
            <person name="Hu P."/>
            <person name="Grant R.A."/>
            <person name="Boekhout T."/>
            <person name="Kuramae E.E."/>
            <person name="Kronstad J.W."/>
            <person name="Deangelis Y.M."/>
            <person name="Reeder N.L."/>
            <person name="Johnstone K.R."/>
            <person name="Leland M."/>
            <person name="Fieno A.M."/>
            <person name="Begley W.M."/>
            <person name="Sun Y."/>
            <person name="Lacey M.P."/>
            <person name="Chaudhary T."/>
            <person name="Keough T."/>
            <person name="Chu L."/>
            <person name="Sears R."/>
            <person name="Yuan B."/>
            <person name="Dawson T.L.Jr."/>
        </authorList>
    </citation>
    <scope>NUCLEOTIDE SEQUENCE [LARGE SCALE GENOMIC DNA]</scope>
    <source>
        <strain evidence="1">CBS 7966</strain>
    </source>
</reference>
<proteinExistence type="predicted"/>
<dbReference type="AlphaFoldDB" id="A8QEU3"/>
<dbReference type="VEuPathDB" id="FungiDB:MGL_4284"/>
<evidence type="ECO:0000313" key="1">
    <source>
        <dbReference type="EMBL" id="EDP41361.1"/>
    </source>
</evidence>
<sequence>MISGITGKTSSTGYSIR</sequence>
<comment type="caution">
    <text evidence="1">The sequence shown here is derived from an EMBL/GenBank/DDBJ whole genome shotgun (WGS) entry which is preliminary data.</text>
</comment>
<protein>
    <submittedName>
        <fullName evidence="1">Uncharacterized protein</fullName>
    </submittedName>
</protein>
<gene>
    <name evidence="1" type="ORF">MGL_4284</name>
</gene>
<dbReference type="InParanoid" id="A8QEU3"/>
<name>A8QEU3_MALGO</name>
<organism evidence="1">
    <name type="scientific">Malassezia globosa (strain ATCC MYA-4612 / CBS 7966)</name>
    <name type="common">Dandruff-associated fungus</name>
    <dbReference type="NCBI Taxonomy" id="425265"/>
    <lineage>
        <taxon>Eukaryota</taxon>
        <taxon>Fungi</taxon>
        <taxon>Dikarya</taxon>
        <taxon>Basidiomycota</taxon>
        <taxon>Ustilaginomycotina</taxon>
        <taxon>Malasseziomycetes</taxon>
        <taxon>Malasseziales</taxon>
        <taxon>Malasseziaceae</taxon>
        <taxon>Malassezia</taxon>
    </lineage>
</organism>
<accession>A8QEU3</accession>